<comment type="caution">
    <text evidence="1">The sequence shown here is derived from an EMBL/GenBank/DDBJ whole genome shotgun (WGS) entry which is preliminary data.</text>
</comment>
<organism evidence="1 2">
    <name type="scientific">Sorangium cellulosum</name>
    <name type="common">Polyangium cellulosum</name>
    <dbReference type="NCBI Taxonomy" id="56"/>
    <lineage>
        <taxon>Bacteria</taxon>
        <taxon>Pseudomonadati</taxon>
        <taxon>Myxococcota</taxon>
        <taxon>Polyangia</taxon>
        <taxon>Polyangiales</taxon>
        <taxon>Polyangiaceae</taxon>
        <taxon>Sorangium</taxon>
    </lineage>
</organism>
<evidence type="ECO:0000313" key="2">
    <source>
        <dbReference type="Proteomes" id="UP000075604"/>
    </source>
</evidence>
<dbReference type="InterPro" id="IPR012296">
    <property type="entry name" value="Nuclease_put_TT1808"/>
</dbReference>
<dbReference type="InterPro" id="IPR011335">
    <property type="entry name" value="Restrct_endonuc-II-like"/>
</dbReference>
<gene>
    <name evidence="1" type="ORF">BE04_25130</name>
</gene>
<dbReference type="SUPFAM" id="SSF52980">
    <property type="entry name" value="Restriction endonuclease-like"/>
    <property type="match status" value="1"/>
</dbReference>
<proteinExistence type="predicted"/>
<dbReference type="AlphaFoldDB" id="A0A150P181"/>
<sequence>MTTSREYGALGVRWYWLVDARNRTLEVLELGSGGRYIVFLAAIDGTMSQMGPEGLAIDLDALWAAVAPMGL</sequence>
<name>A0A150P181_SORCE</name>
<dbReference type="Proteomes" id="UP000075604">
    <property type="component" value="Unassembled WGS sequence"/>
</dbReference>
<protein>
    <submittedName>
        <fullName evidence="1">Uncharacterized protein</fullName>
    </submittedName>
</protein>
<dbReference type="EMBL" id="JELX01004343">
    <property type="protein sequence ID" value="KYF48785.1"/>
    <property type="molecule type" value="Genomic_DNA"/>
</dbReference>
<evidence type="ECO:0000313" key="1">
    <source>
        <dbReference type="EMBL" id="KYF48785.1"/>
    </source>
</evidence>
<reference evidence="1 2" key="1">
    <citation type="submission" date="2014-02" db="EMBL/GenBank/DDBJ databases">
        <title>The small core and large imbalanced accessory genome model reveals a collaborative survival strategy of Sorangium cellulosum strains in nature.</title>
        <authorList>
            <person name="Han K."/>
            <person name="Peng R."/>
            <person name="Blom J."/>
            <person name="Li Y.-Z."/>
        </authorList>
    </citation>
    <scope>NUCLEOTIDE SEQUENCE [LARGE SCALE GENOMIC DNA]</scope>
    <source>
        <strain evidence="1 2">So0157-18</strain>
    </source>
</reference>
<dbReference type="Gene3D" id="3.90.1570.10">
    <property type="entry name" value="tt1808, chain A"/>
    <property type="match status" value="1"/>
</dbReference>
<accession>A0A150P181</accession>